<evidence type="ECO:0000313" key="2">
    <source>
        <dbReference type="EMBL" id="GMH54959.1"/>
    </source>
</evidence>
<dbReference type="AlphaFoldDB" id="A0A9W6ZI72"/>
<evidence type="ECO:0000313" key="3">
    <source>
        <dbReference type="Proteomes" id="UP001165082"/>
    </source>
</evidence>
<comment type="caution">
    <text evidence="2">The sequence shown here is derived from an EMBL/GenBank/DDBJ whole genome shotgun (WGS) entry which is preliminary data.</text>
</comment>
<protein>
    <submittedName>
        <fullName evidence="2">Uncharacterized protein</fullName>
    </submittedName>
</protein>
<gene>
    <name evidence="2" type="ORF">TrRE_jg4633</name>
</gene>
<organism evidence="2 3">
    <name type="scientific">Triparma retinervis</name>
    <dbReference type="NCBI Taxonomy" id="2557542"/>
    <lineage>
        <taxon>Eukaryota</taxon>
        <taxon>Sar</taxon>
        <taxon>Stramenopiles</taxon>
        <taxon>Ochrophyta</taxon>
        <taxon>Bolidophyceae</taxon>
        <taxon>Parmales</taxon>
        <taxon>Triparmaceae</taxon>
        <taxon>Triparma</taxon>
    </lineage>
</organism>
<dbReference type="OrthoDB" id="185328at2759"/>
<name>A0A9W6ZI72_9STRA</name>
<keyword evidence="3" id="KW-1185">Reference proteome</keyword>
<feature type="region of interest" description="Disordered" evidence="1">
    <location>
        <begin position="1"/>
        <end position="20"/>
    </location>
</feature>
<accession>A0A9W6ZI72</accession>
<proteinExistence type="predicted"/>
<sequence>MDFAPSAPLRTDQGKISPITSRKFDVQFEPLDGYEPPQGKIVGEGITGSYLLSEDPDDRKDGLWVWGLFKDPLYPFCLVKLETETYPLPGSDEDSLPPFTFFSKVPHSMDKNEAKVREVKLSPSPLCVRTTESFNADPVGLAKVEIQEEKEIGKVTFFQPRPTDS</sequence>
<dbReference type="Proteomes" id="UP001165082">
    <property type="component" value="Unassembled WGS sequence"/>
</dbReference>
<reference evidence="2" key="1">
    <citation type="submission" date="2022-07" db="EMBL/GenBank/DDBJ databases">
        <title>Genome analysis of Parmales, a sister group of diatoms, reveals the evolutionary specialization of diatoms from phago-mixotrophs to photoautotrophs.</title>
        <authorList>
            <person name="Ban H."/>
            <person name="Sato S."/>
            <person name="Yoshikawa S."/>
            <person name="Kazumasa Y."/>
            <person name="Nakamura Y."/>
            <person name="Ichinomiya M."/>
            <person name="Saitoh K."/>
            <person name="Sato N."/>
            <person name="Blanc-Mathieu R."/>
            <person name="Endo H."/>
            <person name="Kuwata A."/>
            <person name="Ogata H."/>
        </authorList>
    </citation>
    <scope>NUCLEOTIDE SEQUENCE</scope>
</reference>
<evidence type="ECO:0000256" key="1">
    <source>
        <dbReference type="SAM" id="MobiDB-lite"/>
    </source>
</evidence>
<dbReference type="EMBL" id="BRXZ01003446">
    <property type="protein sequence ID" value="GMH54959.1"/>
    <property type="molecule type" value="Genomic_DNA"/>
</dbReference>